<feature type="compositionally biased region" description="Low complexity" evidence="1">
    <location>
        <begin position="2803"/>
        <end position="2814"/>
    </location>
</feature>
<name>A0AB39XG95_9BRAD</name>
<dbReference type="InterPro" id="IPR011050">
    <property type="entry name" value="Pectin_lyase_fold/virulence"/>
</dbReference>
<protein>
    <recommendedName>
        <fullName evidence="3">FecR protein domain-containing protein</fullName>
    </recommendedName>
</protein>
<feature type="region of interest" description="Disordered" evidence="1">
    <location>
        <begin position="2790"/>
        <end position="2814"/>
    </location>
</feature>
<gene>
    <name evidence="2" type="ORF">AB8Z38_26460</name>
</gene>
<dbReference type="Gene3D" id="2.160.20.20">
    <property type="match status" value="2"/>
</dbReference>
<dbReference type="PANTHER" id="PTHR38731:SF3">
    <property type="entry name" value="BLL6125 PROTEIN"/>
    <property type="match status" value="1"/>
</dbReference>
<evidence type="ECO:0000313" key="2">
    <source>
        <dbReference type="EMBL" id="XDV56215.1"/>
    </source>
</evidence>
<sequence>MTMSILFTAKPFIAKGHGHVPEGAFVVPDANLIFNGEFKRAGVDLVLSHDGHEFVVEDYFRGDKRAAIASPDGAHLTGDIVNALTGHVEYAQAAPGAAAAAVIGHVTKLSGSATAVRNGVSIILNNGDNVEKGDVVSTGGDSTLGITFIDGTVFGLSSNARMVLNEMVYDPNGSNNSSLLSLVAGTITFVAGETAKHGDMKVDTPVATMGIRGTAVLTQINFVVPSGGGDPQPQASFQVLVEPNGTTGSYILFDKVTLLPIATVNQAGQMIQISGGNVSISNALMSPDVQKLITDVFTLKFTDNGTNTKLTNNSTDTITQTADGFLIKAQAGSTTATAVFTNLNPPATQGQGLETQSSTRIPGSPDSRVLDANGNLKTAFNVTEHPNATGDRADTTGDTVGPDTFTFRVNFVDQNLGDLPTVSVDLAGAPNYVYMDAGHHDVTGSLTTLQKLDIAATQIKINVVPDAGNNNNGSALATFTIPDHAFDFLGAGETLTVTYLVSINNNFAVNPEITTIPITITITGTNDKPVITTGVQTITFAGGTSVPGGPLTTHVPTSGTLTFTDVDLTDTHTVSVSKFSAVLPGATVPQSISDFLSNSLLVSIASADDSTGTGTGSIHWSLKDIPVYLADFIPAGQVLTLTYTVTVKDPQGATSDQTITVTITGTDAPAVVWIATNTPAGGFWKDGANWETGTVPTISDDVIVITDQLHGLTPSYPVTIDAAAYAKSITMNDFGGPPPEVINKSSLTIAGALNMSADSIFNNTAIGTMSVGGKAEILDTAVFSNGGYLTLAGGGDFAKAITITNSGTIELSGGTLKTLAGIHNAGGTLKADAGTTLIVDAATIDGGTVNILGTLELDGISLVENGALHNSGKVNVTGTVAFDTETVTNNSTIEVHAGATLTLAHGTTVDNSSGVMTVDDHGQLVLDHVEISGGVINNFSSTLGGSIDVTGNSTIDGGATLDKGAVTVESDVTLTLDDVTVSDATITDHGGLVLDGTVMLKGGATIQGASIDAQGPITNEGTLEIAGPATLLDDVVINNGTVSVDSGQTLTVSSTEISGGVISGAGTIDVTGDSTIDGGATLNNAAVTVESDVTLTLDDVTVSGATIADNGGVVLDGTVMLTGGATIQGASIDAQGPITNEGTLEIAGPATLLNDVVTNNGTVSVDSGQTLTVSGTEISGGVTSGPNDFAIGPVQFSEGPSVGGSGPIVNNGTLEVEGPATLLDDVVTNHGTVAVDAGQTLTLSGTEIRGGSITGAGTIDVTGASAIDAGATLSTSFVTVESLKTLMLDAITVDGTTITDKGSVELDDTVALKGGAKIQGGPVTNNGTLEIAGAATLLNDVVTNGGTVKVDGSQTLTLSGTEISGGSINGSGTIDVTGASKIDGGATLSTSTVTADAKLTLDGVTVSGSIITDNSSIELDNLVKLQGGARIQGGPITNNGTLEIAGAATLLNDVVTNGGTTTVDGSQALTLSGTEISGGSINGSGTIDVTGASTIDASATLSTSFVTVESGKTLTLDDMTVSGSTVTDKGSIALAGTVTLEGGATIQGTSTAVRGPITNNGTLEIAGAATLLNDVVTNGGTVKVDGSQTLTLSGTEISGGAVNGTGTIDMTGDSTIDGGATLSTSFVIVESGKTLTLDTATVSDTAITANGTGAVKIDASNTLSFSGASLAGGKLNVSGTLSSSGTSTITNTAIVNSHLIEAVGGVLALVATTSAAITNDGTIRANLGELDINGENVANNDTLAAINGGTLKLIANKVTNASGAVVSVDSTSTLDLAGATIDGGTVTIAGTLESTAASAITEADVTNTGTITVTSGTLTIDPAVLHTVTNHKLIQANGGELDISGELIVNTADIKAIGGGIVKLASLTVTNGGGTVTIDGTSKLYLTDVSINGGSLGNSGHLYGVSGSNAITAAVANTGTIEVQAGTLNLAGGLTGAGSLIVDDNATLELAGATAQTVSFAGGTDTLQLDKVAGQSFTGTITGQSSVGGTFTVTGAADITTSNGDALDFTASGGTLAKAADIVLTPTGALTGAANGVLVTQNGVGDISLTATKDITGLAGNGITLRDSATGAGDITIENVTGKATGTGANSVGVFVENLNVANAGDISITQLGGAAGGAYGIDATTHGDGDIDIDAGGNVTGSAIYGIRARSYGAGHESVKTEAGSVITSGSSGVVAVNRAISLDESAGSTITVENYGTVHSGSSLTQSNSAPAGIQAGYTGATTGSNANTDVNGTVVVNNHGDISATGGHGIDAYNYGNGDVTVNDDTGTTVLGAQMGVRALALSGGTGNVTVSLGASASVTGTAGYGIDAFSLDQGNISVSLSGGDTITSGSSGILAVNEASVIASGVQSTVQVTAHGTIRSGSTPNLSGATPGGIVAGYNPDQNGQFSNKVYGDVTVTSDATITAAAGYGIEAFTWGVGKVTVTTGETSSITAAGTAIGAFDHGGGDVSVTNEGSATGAVALGVVATGAGNVTILNDGELTATGTAGIVVTQNGTADTNGPAAIGDTHITNHGSVVGASGHYAIFVQGNTTGTALIDNSGTIGPDDAGSVTATTDAIAESGRHLTINNTGDINGNISVATATFNNQADGTWTVAGTSVFGNASSIVNHGAIDLHGASISGAGLSIENDQNIDSWGTASISGTIANTGAIEVHDGALTLFGSLSGSGSVTVDADATLDLNATVSQTITFAGDGAELQIDTSSFGGSVAGFAATDKLDLSTIKYDGGTSATYDAATGNLVVSDAYGHTITVKLVGADYSNAHFAGGSDGHGGTLVTLNAIDDAPHFAGSPAQSTGFSELENTTGSPTADPAPAATGTIAFSDIDLTERPTATVAITDQTVTWLDADHATHLTLTAGETAVIEQALALQTTGTNNGTVGWSYSIADNALDFLGEGQTANVVSTLTLDDHQGKTDTAEVTVTIDGKNDAPAITAETNDHSGADLSETNAGLAKQGTLTVSDADATDHVTVAVDHLDIYLDGVLQTDYVGEPSSATLLNFLSVQSGDILNGTATHSHFTWDFNSGSEAFDFLAAGHTLSLQYTIVPDDGHAPTGTGNGVVTINIAGSNDAPTLDNATLGPVAGNDSNPGASTVGDLFAGKFHDADDGASLKAIAVTSDAAAATEGVWQYEVAGAHQWVDIGSVSDTQALVLGTDALIRFVPADGYTGTPDPLGVHALDDTYTGGITNSALTAATDITAMSTDGTAPVSDTAATIGTSVIAPDGGPVIDTTHLRVSHDREFNTDTVTHLSVVDTDAGASTDAFTVTAVTAHAPDSSVDLSPASGSLDDVNTALQHGITYNPGEPPPDTDQITLTVTDTTTGLHDTVNFIFDEAGDTSQGITLQGTSGKDVIFATTTGDTLTGGGGKDQFVFAPGKSGDDGTHTITDFATGDKIDLRQFSDVSSIDNLHITQQSGDTLVTWCQQVSQPDSAPVTEHEQLLLRNVTATLKTSDFIFHIT</sequence>
<dbReference type="EMBL" id="CP165734">
    <property type="protein sequence ID" value="XDV56215.1"/>
    <property type="molecule type" value="Genomic_DNA"/>
</dbReference>
<reference evidence="2" key="1">
    <citation type="submission" date="2024-08" db="EMBL/GenBank/DDBJ databases">
        <authorList>
            <person name="Chaddad Z."/>
            <person name="Lamrabet M."/>
            <person name="Bouhnik O."/>
            <person name="Alami S."/>
            <person name="Wipf D."/>
            <person name="Courty P.E."/>
            <person name="Missbah El Idrissi M."/>
        </authorList>
    </citation>
    <scope>NUCLEOTIDE SEQUENCE</scope>
    <source>
        <strain evidence="2">LLZ17</strain>
    </source>
</reference>
<dbReference type="RefSeq" id="WP_369720663.1">
    <property type="nucleotide sequence ID" value="NZ_CP165734.1"/>
</dbReference>
<evidence type="ECO:0000256" key="1">
    <source>
        <dbReference type="SAM" id="MobiDB-lite"/>
    </source>
</evidence>
<dbReference type="SUPFAM" id="SSF51126">
    <property type="entry name" value="Pectin lyase-like"/>
    <property type="match status" value="1"/>
</dbReference>
<dbReference type="PANTHER" id="PTHR38731">
    <property type="entry name" value="LIPL45-RELATED LIPOPROTEIN-RELATED"/>
    <property type="match status" value="1"/>
</dbReference>
<evidence type="ECO:0008006" key="3">
    <source>
        <dbReference type="Google" id="ProtNLM"/>
    </source>
</evidence>
<dbReference type="InterPro" id="IPR012332">
    <property type="entry name" value="Autotransporter_pectin_lyase_C"/>
</dbReference>
<proteinExistence type="predicted"/>
<organism evidence="2">
    <name type="scientific">Bradyrhizobium sp. LLZ17</name>
    <dbReference type="NCBI Taxonomy" id="3239388"/>
    <lineage>
        <taxon>Bacteria</taxon>
        <taxon>Pseudomonadati</taxon>
        <taxon>Pseudomonadota</taxon>
        <taxon>Alphaproteobacteria</taxon>
        <taxon>Hyphomicrobiales</taxon>
        <taxon>Nitrobacteraceae</taxon>
        <taxon>Bradyrhizobium</taxon>
    </lineage>
</organism>
<dbReference type="SMART" id="SM00710">
    <property type="entry name" value="PbH1"/>
    <property type="match status" value="14"/>
</dbReference>
<accession>A0AB39XG95</accession>
<feature type="compositionally biased region" description="Polar residues" evidence="1">
    <location>
        <begin position="2791"/>
        <end position="2802"/>
    </location>
</feature>
<dbReference type="InterPro" id="IPR006626">
    <property type="entry name" value="PbH1"/>
</dbReference>